<sequence length="126" mass="14738">MKDVENNEMDVIKIAAREMLKGSKMLGEHCKVCGFPLFEDTRGNKYCVYCEVVKKKEEKERNNITDINKEDKKDTVPPYSKDTGIKILERKIDYLFKKLDEEYDIARIMEITDAIKALLKLKSKLE</sequence>
<evidence type="ECO:0000313" key="1">
    <source>
        <dbReference type="EMBL" id="GBF36776.1"/>
    </source>
</evidence>
<comment type="caution">
    <text evidence="1">The sequence shown here is derived from an EMBL/GenBank/DDBJ whole genome shotgun (WGS) entry which is preliminary data.</text>
</comment>
<dbReference type="PANTHER" id="PTHR16537">
    <property type="entry name" value="SJOEGREN SYNDROME/SCLERODERMA AUTOANTIGEN 1"/>
    <property type="match status" value="1"/>
</dbReference>
<dbReference type="Pfam" id="PF06677">
    <property type="entry name" value="Auto_anti-p27"/>
    <property type="match status" value="1"/>
</dbReference>
<accession>A0A401HR82</accession>
<dbReference type="Proteomes" id="UP000290527">
    <property type="component" value="Unassembled WGS sequence"/>
</dbReference>
<reference evidence="1 2" key="1">
    <citation type="journal article" date="2019" name="Int. J. Syst. Evol. Microbiol.">
        <title>Methanofervidicoccus abyssi gen. nov., sp. nov., a hydrogenotrophic methanogen, isolated from a hydrothermal vent chimney in the Mid-Cayman Spreading Center, the Caribbean Sea.</title>
        <authorList>
            <person name="Sakai S."/>
            <person name="Takaki Y."/>
            <person name="Miyazaki M."/>
            <person name="Ogawara M."/>
            <person name="Yanagawa K."/>
            <person name="Miyazaki J."/>
            <person name="Takai K."/>
        </authorList>
    </citation>
    <scope>NUCLEOTIDE SEQUENCE [LARGE SCALE GENOMIC DNA]</scope>
    <source>
        <strain evidence="1 2">HHB</strain>
    </source>
</reference>
<dbReference type="InterPro" id="IPR051888">
    <property type="entry name" value="UPF0148_domain"/>
</dbReference>
<organism evidence="1 2">
    <name type="scientific">Methanofervidicoccus abyssi</name>
    <dbReference type="NCBI Taxonomy" id="2082189"/>
    <lineage>
        <taxon>Archaea</taxon>
        <taxon>Methanobacteriati</taxon>
        <taxon>Methanobacteriota</taxon>
        <taxon>Methanomada group</taxon>
        <taxon>Methanococci</taxon>
        <taxon>Methanococcales</taxon>
        <taxon>Methanofervidicoccus</taxon>
    </lineage>
</organism>
<dbReference type="RefSeq" id="WP_229701929.1">
    <property type="nucleotide sequence ID" value="NZ_BFAX01000004.1"/>
</dbReference>
<protein>
    <submittedName>
        <fullName evidence="1">Uncharacterized protein</fullName>
    </submittedName>
</protein>
<evidence type="ECO:0000313" key="2">
    <source>
        <dbReference type="Proteomes" id="UP000290527"/>
    </source>
</evidence>
<dbReference type="InterPro" id="IPR009563">
    <property type="entry name" value="SSSCA1"/>
</dbReference>
<dbReference type="AlphaFoldDB" id="A0A401HR82"/>
<dbReference type="PANTHER" id="PTHR16537:SF1">
    <property type="entry name" value="PROTEIN ZNRD2"/>
    <property type="match status" value="1"/>
</dbReference>
<proteinExistence type="predicted"/>
<gene>
    <name evidence="1" type="ORF">MHHB_P1006</name>
</gene>
<keyword evidence="2" id="KW-1185">Reference proteome</keyword>
<dbReference type="EMBL" id="BFAX01000004">
    <property type="protein sequence ID" value="GBF36776.1"/>
    <property type="molecule type" value="Genomic_DNA"/>
</dbReference>
<dbReference type="NCBIfam" id="NF001646">
    <property type="entry name" value="PRK00420.1-3"/>
    <property type="match status" value="1"/>
</dbReference>
<name>A0A401HR82_9EURY</name>